<gene>
    <name evidence="1" type="ORF">QEG99_01785</name>
</gene>
<accession>A0ABY8LUU0</accession>
<dbReference type="Proteomes" id="UP001179842">
    <property type="component" value="Chromosome"/>
</dbReference>
<dbReference type="EMBL" id="CP122979">
    <property type="protein sequence ID" value="WGI36997.1"/>
    <property type="molecule type" value="Genomic_DNA"/>
</dbReference>
<evidence type="ECO:0000313" key="2">
    <source>
        <dbReference type="Proteomes" id="UP001179842"/>
    </source>
</evidence>
<name>A0ABY8LUU0_9BACT</name>
<organism evidence="1 2">
    <name type="scientific">Mesomycoplasma lagogenitalium</name>
    <dbReference type="NCBI Taxonomy" id="171286"/>
    <lineage>
        <taxon>Bacteria</taxon>
        <taxon>Bacillati</taxon>
        <taxon>Mycoplasmatota</taxon>
        <taxon>Mycoplasmoidales</taxon>
        <taxon>Metamycoplasmataceae</taxon>
        <taxon>Mesomycoplasma</taxon>
    </lineage>
</organism>
<dbReference type="Pfam" id="PF02030">
    <property type="entry name" value="Lipoprotein_8"/>
    <property type="match status" value="1"/>
</dbReference>
<proteinExistence type="predicted"/>
<evidence type="ECO:0008006" key="3">
    <source>
        <dbReference type="Google" id="ProtNLM"/>
    </source>
</evidence>
<keyword evidence="2" id="KW-1185">Reference proteome</keyword>
<dbReference type="RefSeq" id="WP_280102300.1">
    <property type="nucleotide sequence ID" value="NZ_CP122979.1"/>
</dbReference>
<protein>
    <recommendedName>
        <fullName evidence="3">Spermidine/putrescine ABC transporter substrate-binding protein</fullName>
    </recommendedName>
</protein>
<sequence length="572" mass="65356">MAMSKKALWTLAGSAAIIVPTVAVVSHIKLNNKFKPVIMNYQNYISESSKSGIEKHFDYKEFGDVSEFSKAIEDSRVVGGVGSDFQIVRMAQKELIRKVDFARLFKANESLSKEFSNDENLSAQENLEKRRAAIAKLLRKETLDHLDNYNQFMYILGDKNKGIIDIDNDGIQDQLWEFTIPYYIQDKVIAYTVGDANYGDGNKPLKDSIASWSEEKKETIREKGIKFTKQDLVSIGKTLRENGYKYFEWTEAMRDNLLAGSELVNNPNFTNNGYTGIVDKQNYQEQIQKFLELVEQTSGKPLSDTAVNSVKSSGLELLTALIDIGVKQEVGFIYNGDALDALNGNDNFDYIEDGTSIKIIRPKNNLTLLDGWIITKNIDDELANQLLDDLYENIYKGEDYTLNQLIFESAENVKYNYVQKDDRLVEEKGRAYILNFESLPNLANFDFVNYTPSFKSSYEYFEKFYFNDALTVVKETNSDEEEGYNVLLNKNGEILKDDPLLENILTETTSNYSKLAKNIYKSQQKTQTIYGLEPDENTLKEEIYEINYKFIAPVGESLNSEIKTKYIITTKS</sequence>
<reference evidence="1" key="1">
    <citation type="submission" date="2023-04" db="EMBL/GenBank/DDBJ databases">
        <title>Completed genome of Mycoplasma lagogenitalium type strain 12MS.</title>
        <authorList>
            <person name="Spergser J."/>
        </authorList>
    </citation>
    <scope>NUCLEOTIDE SEQUENCE</scope>
    <source>
        <strain evidence="1">12MS</strain>
    </source>
</reference>
<evidence type="ECO:0000313" key="1">
    <source>
        <dbReference type="EMBL" id="WGI36997.1"/>
    </source>
</evidence>